<organism evidence="6 7">
    <name type="scientific">Alkaliphilus metalliredigens (strain QYMF)</name>
    <dbReference type="NCBI Taxonomy" id="293826"/>
    <lineage>
        <taxon>Bacteria</taxon>
        <taxon>Bacillati</taxon>
        <taxon>Bacillota</taxon>
        <taxon>Clostridia</taxon>
        <taxon>Peptostreptococcales</taxon>
        <taxon>Natronincolaceae</taxon>
        <taxon>Alkaliphilus</taxon>
    </lineage>
</organism>
<dbReference type="InterPro" id="IPR035434">
    <property type="entry name" value="GCL_bact_plant"/>
</dbReference>
<name>A6TWY9_ALKMQ</name>
<dbReference type="InterPro" id="IPR014746">
    <property type="entry name" value="Gln_synth/guanido_kin_cat_dom"/>
</dbReference>
<comment type="function">
    <text evidence="5">Catalyzes the synthesis of gamma-glutamylcysteine (gamma-GC).</text>
</comment>
<proteinExistence type="inferred from homology"/>
<comment type="catalytic activity">
    <reaction evidence="4 5">
        <text>L-cysteine + L-glutamate + ATP = gamma-L-glutamyl-L-cysteine + ADP + phosphate + H(+)</text>
        <dbReference type="Rhea" id="RHEA:13285"/>
        <dbReference type="ChEBI" id="CHEBI:15378"/>
        <dbReference type="ChEBI" id="CHEBI:29985"/>
        <dbReference type="ChEBI" id="CHEBI:30616"/>
        <dbReference type="ChEBI" id="CHEBI:35235"/>
        <dbReference type="ChEBI" id="CHEBI:43474"/>
        <dbReference type="ChEBI" id="CHEBI:58173"/>
        <dbReference type="ChEBI" id="CHEBI:456216"/>
        <dbReference type="EC" id="6.3.2.2"/>
    </reaction>
</comment>
<evidence type="ECO:0000256" key="4">
    <source>
        <dbReference type="ARBA" id="ARBA00048819"/>
    </source>
</evidence>
<dbReference type="EC" id="6.3.2.2" evidence="5"/>
<evidence type="ECO:0000256" key="2">
    <source>
        <dbReference type="ARBA" id="ARBA00022741"/>
    </source>
</evidence>
<reference evidence="7" key="1">
    <citation type="journal article" date="2016" name="Genome Announc.">
        <title>Complete genome sequence of Alkaliphilus metalliredigens strain QYMF, an alkaliphilic and metal-reducing bacterium isolated from borax-contaminated leachate ponds.</title>
        <authorList>
            <person name="Hwang C."/>
            <person name="Copeland A."/>
            <person name="Lucas S."/>
            <person name="Lapidus A."/>
            <person name="Barry K."/>
            <person name="Detter J.C."/>
            <person name="Glavina Del Rio T."/>
            <person name="Hammon N."/>
            <person name="Israni S."/>
            <person name="Dalin E."/>
            <person name="Tice H."/>
            <person name="Pitluck S."/>
            <person name="Chertkov O."/>
            <person name="Brettin T."/>
            <person name="Bruce D."/>
            <person name="Han C."/>
            <person name="Schmutz J."/>
            <person name="Larimer F."/>
            <person name="Land M.L."/>
            <person name="Hauser L."/>
            <person name="Kyrpides N."/>
            <person name="Mikhailova N."/>
            <person name="Ye Q."/>
            <person name="Zhou J."/>
            <person name="Richardson P."/>
            <person name="Fields M.W."/>
        </authorList>
    </citation>
    <scope>NUCLEOTIDE SEQUENCE [LARGE SCALE GENOMIC DNA]</scope>
    <source>
        <strain evidence="7">QYMF</strain>
    </source>
</reference>
<dbReference type="GO" id="GO:0004357">
    <property type="term" value="F:glutamate-cysteine ligase activity"/>
    <property type="evidence" value="ECO:0007669"/>
    <property type="project" value="UniProtKB-UniRule"/>
</dbReference>
<keyword evidence="1 5" id="KW-0436">Ligase</keyword>
<protein>
    <recommendedName>
        <fullName evidence="5">Glutamate--cysteine ligase</fullName>
        <ecNumber evidence="5">6.3.2.2</ecNumber>
    </recommendedName>
</protein>
<dbReference type="AlphaFoldDB" id="A6TWY9"/>
<evidence type="ECO:0000256" key="3">
    <source>
        <dbReference type="ARBA" id="ARBA00022840"/>
    </source>
</evidence>
<keyword evidence="7" id="KW-1185">Reference proteome</keyword>
<dbReference type="Pfam" id="PF04107">
    <property type="entry name" value="GCS2"/>
    <property type="match status" value="1"/>
</dbReference>
<keyword evidence="2 5" id="KW-0547">Nucleotide-binding</keyword>
<dbReference type="PANTHER" id="PTHR34378">
    <property type="entry name" value="GLUTAMATE--CYSTEINE LIGASE, CHLOROPLASTIC"/>
    <property type="match status" value="1"/>
</dbReference>
<evidence type="ECO:0000313" key="6">
    <source>
        <dbReference type="EMBL" id="ABR50707.1"/>
    </source>
</evidence>
<evidence type="ECO:0000313" key="7">
    <source>
        <dbReference type="Proteomes" id="UP000001572"/>
    </source>
</evidence>
<dbReference type="HOGENOM" id="CLU_026610_1_1_9"/>
<dbReference type="RefSeq" id="WP_012065595.1">
    <property type="nucleotide sequence ID" value="NC_009633.1"/>
</dbReference>
<dbReference type="GO" id="GO:0005524">
    <property type="term" value="F:ATP binding"/>
    <property type="evidence" value="ECO:0007669"/>
    <property type="project" value="UniProtKB-UniRule"/>
</dbReference>
<dbReference type="Gene3D" id="3.30.590.20">
    <property type="match status" value="1"/>
</dbReference>
<dbReference type="STRING" id="293826.Amet_4636"/>
<dbReference type="Proteomes" id="UP000001572">
    <property type="component" value="Chromosome"/>
</dbReference>
<dbReference type="KEGG" id="amt:Amet_4636"/>
<accession>A6TWY9</accession>
<sequence length="446" mass="51514">MQNRPLEQIINIIKEGEKFQGELKLGAEFEHIVVWKDTMKSVSYYEEQGIEDILKALLEKGYEAEYEGDYLIALKKEAYYITLEPGGQLEISVVPCSTIESVQSIYFQFLEEIIPIMENNGQLLLAIGYHPKSSIKEIPFNPKVRYQYMSNYLKDKGTYSQHMMKGTAAIQVSIDYRNEEDFIKKFKVANFLSPLLHLITDNSPRFEGEDYLGHGLRSVIWQNTDKDRSGVIPGVMNERFGYEAYAKYILGIPPILMKKEGQLIETGNQSIGEVLKENDLTGEEIEHLLTMVFPDVRVKRYIEIRVGDSLPYPYNFAYIALLKGIFYDETVLNYLYKLANGAEGDQIEKAKRSMHKNAFKGWFFGKTIYDFIRILFDLSKKGLTEEEIKILKPLETLIISRKNLSLLMKEDIEKSGLQAIEFCGLNQWVRREKKQDEDTVISRISS</sequence>
<evidence type="ECO:0000256" key="5">
    <source>
        <dbReference type="PIRNR" id="PIRNR017901"/>
    </source>
</evidence>
<comment type="similarity">
    <text evidence="5">Belongs to the glutamate--cysteine ligase type 2 family. EgtA subfamily.</text>
</comment>
<dbReference type="GO" id="GO:0006750">
    <property type="term" value="P:glutathione biosynthetic process"/>
    <property type="evidence" value="ECO:0007669"/>
    <property type="project" value="UniProtKB-UniRule"/>
</dbReference>
<evidence type="ECO:0000256" key="1">
    <source>
        <dbReference type="ARBA" id="ARBA00022598"/>
    </source>
</evidence>
<dbReference type="PANTHER" id="PTHR34378:SF1">
    <property type="entry name" value="GLUTAMATE--CYSTEINE LIGASE, CHLOROPLASTIC"/>
    <property type="match status" value="1"/>
</dbReference>
<dbReference type="eggNOG" id="COG3572">
    <property type="taxonomic scope" value="Bacteria"/>
</dbReference>
<dbReference type="EMBL" id="CP000724">
    <property type="protein sequence ID" value="ABR50707.1"/>
    <property type="molecule type" value="Genomic_DNA"/>
</dbReference>
<keyword evidence="3 5" id="KW-0067">ATP-binding</keyword>
<dbReference type="InterPro" id="IPR006336">
    <property type="entry name" value="GCS2"/>
</dbReference>
<dbReference type="PIRSF" id="PIRSF017901">
    <property type="entry name" value="GCL"/>
    <property type="match status" value="1"/>
</dbReference>
<dbReference type="SUPFAM" id="SSF55931">
    <property type="entry name" value="Glutamine synthetase/guanido kinase"/>
    <property type="match status" value="1"/>
</dbReference>
<gene>
    <name evidence="6" type="ordered locus">Amet_4636</name>
</gene>